<dbReference type="EMBL" id="PVNG01000031">
    <property type="protein sequence ID" value="PRX52705.1"/>
    <property type="molecule type" value="Genomic_DNA"/>
</dbReference>
<dbReference type="RefSeq" id="WP_181308659.1">
    <property type="nucleotide sequence ID" value="NZ_JBFAIB010000037.1"/>
</dbReference>
<reference evidence="1 2" key="1">
    <citation type="submission" date="2018-03" db="EMBL/GenBank/DDBJ databases">
        <title>Genomic Encyclopedia of Type Strains, Phase III (KMG-III): the genomes of soil and plant-associated and newly described type strains.</title>
        <authorList>
            <person name="Whitman W."/>
        </authorList>
    </citation>
    <scope>NUCLEOTIDE SEQUENCE [LARGE SCALE GENOMIC DNA]</scope>
    <source>
        <strain evidence="1 2">CGMCC 4.7104</strain>
    </source>
</reference>
<sequence>MIDSLDPAAGPAALEDGTVIVPPGRVRLLAWTIGRRIAWPAHWGDLTVHPG</sequence>
<proteinExistence type="predicted"/>
<keyword evidence="2" id="KW-1185">Reference proteome</keyword>
<name>A0A2T0M5G1_9ACTN</name>
<dbReference type="AlphaFoldDB" id="A0A2T0M5G1"/>
<comment type="caution">
    <text evidence="1">The sequence shown here is derived from an EMBL/GenBank/DDBJ whole genome shotgun (WGS) entry which is preliminary data.</text>
</comment>
<protein>
    <submittedName>
        <fullName evidence="1">Uncharacterized protein</fullName>
    </submittedName>
</protein>
<dbReference type="Proteomes" id="UP000238312">
    <property type="component" value="Unassembled WGS sequence"/>
</dbReference>
<organism evidence="1 2">
    <name type="scientific">Nonomuraea fuscirosea</name>
    <dbReference type="NCBI Taxonomy" id="1291556"/>
    <lineage>
        <taxon>Bacteria</taxon>
        <taxon>Bacillati</taxon>
        <taxon>Actinomycetota</taxon>
        <taxon>Actinomycetes</taxon>
        <taxon>Streptosporangiales</taxon>
        <taxon>Streptosporangiaceae</taxon>
        <taxon>Nonomuraea</taxon>
    </lineage>
</organism>
<gene>
    <name evidence="1" type="ORF">B0I32_131102</name>
</gene>
<evidence type="ECO:0000313" key="2">
    <source>
        <dbReference type="Proteomes" id="UP000238312"/>
    </source>
</evidence>
<accession>A0A2T0M5G1</accession>
<evidence type="ECO:0000313" key="1">
    <source>
        <dbReference type="EMBL" id="PRX52705.1"/>
    </source>
</evidence>